<dbReference type="EC" id="5.2.1.8" evidence="2"/>
<feature type="non-terminal residue" evidence="2">
    <location>
        <position position="1"/>
    </location>
</feature>
<dbReference type="EMBL" id="CADCVO010000594">
    <property type="protein sequence ID" value="CAA9527241.1"/>
    <property type="molecule type" value="Genomic_DNA"/>
</dbReference>
<feature type="compositionally biased region" description="Pro residues" evidence="1">
    <location>
        <begin position="1"/>
        <end position="12"/>
    </location>
</feature>
<accession>A0A6J4TNI7</accession>
<feature type="compositionally biased region" description="Basic residues" evidence="1">
    <location>
        <begin position="106"/>
        <end position="121"/>
    </location>
</feature>
<reference evidence="2" key="1">
    <citation type="submission" date="2020-02" db="EMBL/GenBank/DDBJ databases">
        <authorList>
            <person name="Meier V. D."/>
        </authorList>
    </citation>
    <scope>NUCLEOTIDE SEQUENCE</scope>
    <source>
        <strain evidence="2">AVDCRST_MAG13</strain>
    </source>
</reference>
<feature type="compositionally biased region" description="Basic and acidic residues" evidence="1">
    <location>
        <begin position="197"/>
        <end position="206"/>
    </location>
</feature>
<feature type="region of interest" description="Disordered" evidence="1">
    <location>
        <begin position="1"/>
        <end position="212"/>
    </location>
</feature>
<name>A0A6J4TNI7_9ACTN</name>
<feature type="compositionally biased region" description="Basic residues" evidence="1">
    <location>
        <begin position="181"/>
        <end position="193"/>
    </location>
</feature>
<dbReference type="GO" id="GO:0003755">
    <property type="term" value="F:peptidyl-prolyl cis-trans isomerase activity"/>
    <property type="evidence" value="ECO:0007669"/>
    <property type="project" value="UniProtKB-EC"/>
</dbReference>
<evidence type="ECO:0000313" key="2">
    <source>
        <dbReference type="EMBL" id="CAA9527241.1"/>
    </source>
</evidence>
<dbReference type="AlphaFoldDB" id="A0A6J4TNI7"/>
<feature type="compositionally biased region" description="Low complexity" evidence="1">
    <location>
        <begin position="44"/>
        <end position="53"/>
    </location>
</feature>
<feature type="compositionally biased region" description="Basic and acidic residues" evidence="1">
    <location>
        <begin position="131"/>
        <end position="143"/>
    </location>
</feature>
<feature type="compositionally biased region" description="Basic residues" evidence="1">
    <location>
        <begin position="17"/>
        <end position="32"/>
    </location>
</feature>
<feature type="non-terminal residue" evidence="2">
    <location>
        <position position="212"/>
    </location>
</feature>
<proteinExistence type="predicted"/>
<keyword evidence="2" id="KW-0413">Isomerase</keyword>
<protein>
    <submittedName>
        <fullName evidence="2">Peptidyl-prolyl cis-trans isomerase</fullName>
        <ecNumber evidence="2">5.2.1.8</ecNumber>
    </submittedName>
</protein>
<gene>
    <name evidence="2" type="ORF">AVDCRST_MAG13-3849</name>
</gene>
<feature type="compositionally biased region" description="Basic and acidic residues" evidence="1">
    <location>
        <begin position="62"/>
        <end position="87"/>
    </location>
</feature>
<sequence length="212" mass="22803">DYPGPGAPPPDAAPRAARARARRLRRGGRARARGAGPGRDRGGAPRAPAAGGRPDLRRRHAHDGGLLHDPARPGPQPEDRGVLRRPDAQGLLRRAHLPPRGAGLRHPGRGPGGRRHRRPGLLRRGAAAGRPDLHPRRRGDGQGRRRRAGHVRLAVLRRDGGGRRPAARVRRRGGGHEGHEGRRRHRGARRAGHGRAALRDGDDPLREAPGGL</sequence>
<evidence type="ECO:0000256" key="1">
    <source>
        <dbReference type="SAM" id="MobiDB-lite"/>
    </source>
</evidence>
<organism evidence="2">
    <name type="scientific">uncultured Solirubrobacteraceae bacterium</name>
    <dbReference type="NCBI Taxonomy" id="1162706"/>
    <lineage>
        <taxon>Bacteria</taxon>
        <taxon>Bacillati</taxon>
        <taxon>Actinomycetota</taxon>
        <taxon>Thermoleophilia</taxon>
        <taxon>Solirubrobacterales</taxon>
        <taxon>Solirubrobacteraceae</taxon>
        <taxon>environmental samples</taxon>
    </lineage>
</organism>